<comment type="caution">
    <text evidence="2">The sequence shown here is derived from an EMBL/GenBank/DDBJ whole genome shotgun (WGS) entry which is preliminary data.</text>
</comment>
<dbReference type="GO" id="GO:0015074">
    <property type="term" value="P:DNA integration"/>
    <property type="evidence" value="ECO:0007669"/>
    <property type="project" value="InterPro"/>
</dbReference>
<dbReference type="NCBIfam" id="NF033563">
    <property type="entry name" value="transpos_IS30"/>
    <property type="match status" value="1"/>
</dbReference>
<accession>A0A4Q7LUC5</accession>
<dbReference type="InterPro" id="IPR053392">
    <property type="entry name" value="Transposase_IS30-like"/>
</dbReference>
<dbReference type="PROSITE" id="PS50994">
    <property type="entry name" value="INTEGRASE"/>
    <property type="match status" value="1"/>
</dbReference>
<reference evidence="2 3" key="1">
    <citation type="submission" date="2019-02" db="EMBL/GenBank/DDBJ databases">
        <title>Genomic Encyclopedia of Type Strains, Phase IV (KMG-IV): sequencing the most valuable type-strain genomes for metagenomic binning, comparative biology and taxonomic classification.</title>
        <authorList>
            <person name="Goeker M."/>
        </authorList>
    </citation>
    <scope>NUCLEOTIDE SEQUENCE [LARGE SCALE GENOMIC DNA]</scope>
    <source>
        <strain evidence="2 3">DSM 10617</strain>
    </source>
</reference>
<feature type="domain" description="Integrase catalytic" evidence="1">
    <location>
        <begin position="85"/>
        <end position="247"/>
    </location>
</feature>
<dbReference type="Proteomes" id="UP000293433">
    <property type="component" value="Unassembled WGS sequence"/>
</dbReference>
<dbReference type="GO" id="GO:0005829">
    <property type="term" value="C:cytosol"/>
    <property type="evidence" value="ECO:0007669"/>
    <property type="project" value="TreeGrafter"/>
</dbReference>
<dbReference type="InterPro" id="IPR051917">
    <property type="entry name" value="Transposase-Integrase"/>
</dbReference>
<dbReference type="GO" id="GO:0004803">
    <property type="term" value="F:transposase activity"/>
    <property type="evidence" value="ECO:0007669"/>
    <property type="project" value="TreeGrafter"/>
</dbReference>
<dbReference type="AlphaFoldDB" id="A0A4Q7LUC5"/>
<dbReference type="GO" id="GO:0003676">
    <property type="term" value="F:nucleic acid binding"/>
    <property type="evidence" value="ECO:0007669"/>
    <property type="project" value="InterPro"/>
</dbReference>
<dbReference type="SUPFAM" id="SSF53098">
    <property type="entry name" value="Ribonuclease H-like"/>
    <property type="match status" value="1"/>
</dbReference>
<gene>
    <name evidence="2" type="ORF">EV685_0085</name>
</gene>
<dbReference type="PANTHER" id="PTHR10948:SF23">
    <property type="entry name" value="TRANSPOSASE INSI FOR INSERTION SEQUENCE ELEMENT IS30A-RELATED"/>
    <property type="match status" value="1"/>
</dbReference>
<dbReference type="Gene3D" id="3.30.420.10">
    <property type="entry name" value="Ribonuclease H-like superfamily/Ribonuclease H"/>
    <property type="match status" value="1"/>
</dbReference>
<dbReference type="OrthoDB" id="9803231at2"/>
<dbReference type="InterPro" id="IPR001584">
    <property type="entry name" value="Integrase_cat-core"/>
</dbReference>
<evidence type="ECO:0000313" key="2">
    <source>
        <dbReference type="EMBL" id="RZS57812.1"/>
    </source>
</evidence>
<evidence type="ECO:0000313" key="3">
    <source>
        <dbReference type="Proteomes" id="UP000293433"/>
    </source>
</evidence>
<sequence length="266" mass="30080">MGRWVRFELQRALSPEQIAGRLKRMNPTDPSQHVSHETIYSGVYMLPRGELRTQMIEALRQAHAKRMPRARGVSRKTNIADIVPLAERPPEADDRRVPGHWEGDFVKGARNASAIGTAIERTSRFVLLTQMNGCTASHALAGFSRRFAGVIPELRQSLTYDRGSEMARHKELTAATGMPIYFCDPRSPWQRASNENLNGLLRQFLPKGMDLSTITPQKLAYIEAMLNDRPRKVLDFRTPREVYTELVQNNLASRVKQYPTGVALQG</sequence>
<evidence type="ECO:0000259" key="1">
    <source>
        <dbReference type="PROSITE" id="PS50994"/>
    </source>
</evidence>
<keyword evidence="3" id="KW-1185">Reference proteome</keyword>
<dbReference type="InterPro" id="IPR036397">
    <property type="entry name" value="RNaseH_sf"/>
</dbReference>
<dbReference type="InterPro" id="IPR012337">
    <property type="entry name" value="RNaseH-like_sf"/>
</dbReference>
<protein>
    <submittedName>
        <fullName evidence="2">IS30 family transposase</fullName>
    </submittedName>
</protein>
<dbReference type="GO" id="GO:0032196">
    <property type="term" value="P:transposition"/>
    <property type="evidence" value="ECO:0007669"/>
    <property type="project" value="TreeGrafter"/>
</dbReference>
<proteinExistence type="predicted"/>
<dbReference type="PANTHER" id="PTHR10948">
    <property type="entry name" value="TRANSPOSASE"/>
    <property type="match status" value="1"/>
</dbReference>
<name>A0A4Q7LUC5_9BURK</name>
<dbReference type="EMBL" id="SGWV01000007">
    <property type="protein sequence ID" value="RZS57812.1"/>
    <property type="molecule type" value="Genomic_DNA"/>
</dbReference>
<organism evidence="2 3">
    <name type="scientific">Sphaerotilus mobilis</name>
    <dbReference type="NCBI Taxonomy" id="47994"/>
    <lineage>
        <taxon>Bacteria</taxon>
        <taxon>Pseudomonadati</taxon>
        <taxon>Pseudomonadota</taxon>
        <taxon>Betaproteobacteria</taxon>
        <taxon>Burkholderiales</taxon>
        <taxon>Sphaerotilaceae</taxon>
        <taxon>Sphaerotilus</taxon>
    </lineage>
</organism>
<dbReference type="Pfam" id="PF00665">
    <property type="entry name" value="rve"/>
    <property type="match status" value="1"/>
</dbReference>